<dbReference type="Proteomes" id="UP000678281">
    <property type="component" value="Unassembled WGS sequence"/>
</dbReference>
<proteinExistence type="predicted"/>
<keyword evidence="3" id="KW-1185">Reference proteome</keyword>
<comment type="caution">
    <text evidence="2">The sequence shown here is derived from an EMBL/GenBank/DDBJ whole genome shotgun (WGS) entry which is preliminary data.</text>
</comment>
<dbReference type="RefSeq" id="WP_212658185.1">
    <property type="nucleotide sequence ID" value="NZ_JAGXTP010000001.1"/>
</dbReference>
<evidence type="ECO:0000256" key="1">
    <source>
        <dbReference type="SAM" id="Phobius"/>
    </source>
</evidence>
<feature type="transmembrane region" description="Helical" evidence="1">
    <location>
        <begin position="12"/>
        <end position="32"/>
    </location>
</feature>
<accession>A0A942EA49</accession>
<reference evidence="2" key="1">
    <citation type="submission" date="2021-04" db="EMBL/GenBank/DDBJ databases">
        <title>Devosia litorisediminis sp. nov., isolated from a sand dune.</title>
        <authorList>
            <person name="Park S."/>
            <person name="Yoon J.-H."/>
        </authorList>
    </citation>
    <scope>NUCLEOTIDE SEQUENCE</scope>
    <source>
        <strain evidence="2">BSSL-BM10</strain>
    </source>
</reference>
<organism evidence="2 3">
    <name type="scientific">Devosia litorisediminis</name>
    <dbReference type="NCBI Taxonomy" id="2829817"/>
    <lineage>
        <taxon>Bacteria</taxon>
        <taxon>Pseudomonadati</taxon>
        <taxon>Pseudomonadota</taxon>
        <taxon>Alphaproteobacteria</taxon>
        <taxon>Hyphomicrobiales</taxon>
        <taxon>Devosiaceae</taxon>
        <taxon>Devosia</taxon>
    </lineage>
</organism>
<evidence type="ECO:0000313" key="3">
    <source>
        <dbReference type="Proteomes" id="UP000678281"/>
    </source>
</evidence>
<name>A0A942EA49_9HYPH</name>
<evidence type="ECO:0000313" key="2">
    <source>
        <dbReference type="EMBL" id="MBS3848654.1"/>
    </source>
</evidence>
<gene>
    <name evidence="2" type="ORF">KD146_08090</name>
</gene>
<dbReference type="EMBL" id="JAGXTP010000001">
    <property type="protein sequence ID" value="MBS3848654.1"/>
    <property type="molecule type" value="Genomic_DNA"/>
</dbReference>
<keyword evidence="1" id="KW-0812">Transmembrane</keyword>
<keyword evidence="1" id="KW-1133">Transmembrane helix</keyword>
<dbReference type="AlphaFoldDB" id="A0A942EA49"/>
<sequence>MHIPVWTKPALYGAAAGAIALAIVGFNWGGWVTGGSAQEMASTQSASDVATALTPYCVQQSTSAANRVTVLADLKEASTYSRRGIIEKSGWATPLGAEDPNRDLANACALALADA</sequence>
<keyword evidence="1" id="KW-0472">Membrane</keyword>
<protein>
    <submittedName>
        <fullName evidence="2">Uncharacterized protein</fullName>
    </submittedName>
</protein>